<evidence type="ECO:0000259" key="9">
    <source>
        <dbReference type="Pfam" id="PF01648"/>
    </source>
</evidence>
<dbReference type="GO" id="GO:0006633">
    <property type="term" value="P:fatty acid biosynthetic process"/>
    <property type="evidence" value="ECO:0007669"/>
    <property type="project" value="UniProtKB-UniRule"/>
</dbReference>
<dbReference type="GO" id="GO:0000287">
    <property type="term" value="F:magnesium ion binding"/>
    <property type="evidence" value="ECO:0007669"/>
    <property type="project" value="UniProtKB-UniRule"/>
</dbReference>
<feature type="domain" description="4'-phosphopantetheinyl transferase" evidence="9">
    <location>
        <begin position="45"/>
        <end position="160"/>
    </location>
</feature>
<comment type="catalytic activity">
    <reaction evidence="8">
        <text>apo-[ACP] + CoA = holo-[ACP] + adenosine 3',5'-bisphosphate + H(+)</text>
        <dbReference type="Rhea" id="RHEA:12068"/>
        <dbReference type="Rhea" id="RHEA-COMP:9685"/>
        <dbReference type="Rhea" id="RHEA-COMP:9690"/>
        <dbReference type="ChEBI" id="CHEBI:15378"/>
        <dbReference type="ChEBI" id="CHEBI:29999"/>
        <dbReference type="ChEBI" id="CHEBI:57287"/>
        <dbReference type="ChEBI" id="CHEBI:58343"/>
        <dbReference type="ChEBI" id="CHEBI:64479"/>
        <dbReference type="EC" id="2.7.8.7"/>
    </reaction>
</comment>
<keyword evidence="4 8" id="KW-0276">Fatty acid metabolism</keyword>
<reference evidence="10 11" key="1">
    <citation type="submission" date="2019-03" db="EMBL/GenBank/DDBJ databases">
        <title>Ramlibacter sp. 18x22-1, whole genome shotgun sequence.</title>
        <authorList>
            <person name="Zhang X."/>
            <person name="Feng G."/>
            <person name="Zhu H."/>
        </authorList>
    </citation>
    <scope>NUCLEOTIDE SEQUENCE [LARGE SCALE GENOMIC DNA]</scope>
    <source>
        <strain evidence="10 11">18x22-1</strain>
    </source>
</reference>
<comment type="function">
    <text evidence="8">Transfers the 4'-phosphopantetheine moiety from coenzyme A to a Ser of acyl-carrier-protein.</text>
</comment>
<evidence type="ECO:0000256" key="3">
    <source>
        <dbReference type="ARBA" id="ARBA00022723"/>
    </source>
</evidence>
<keyword evidence="2 8" id="KW-0808">Transferase</keyword>
<gene>
    <name evidence="8 10" type="primary">acpS</name>
    <name evidence="10" type="ORF">EZ216_18195</name>
</gene>
<organism evidence="10 11">
    <name type="scientific">Ramlibacter humi</name>
    <dbReference type="NCBI Taxonomy" id="2530451"/>
    <lineage>
        <taxon>Bacteria</taxon>
        <taxon>Pseudomonadati</taxon>
        <taxon>Pseudomonadota</taxon>
        <taxon>Betaproteobacteria</taxon>
        <taxon>Burkholderiales</taxon>
        <taxon>Comamonadaceae</taxon>
        <taxon>Ramlibacter</taxon>
    </lineage>
</organism>
<dbReference type="EC" id="2.7.8.7" evidence="8"/>
<evidence type="ECO:0000256" key="2">
    <source>
        <dbReference type="ARBA" id="ARBA00022679"/>
    </source>
</evidence>
<dbReference type="OrthoDB" id="517356at2"/>
<feature type="binding site" evidence="8">
    <location>
        <position position="99"/>
    </location>
    <ligand>
        <name>Mg(2+)</name>
        <dbReference type="ChEBI" id="CHEBI:18420"/>
    </ligand>
</feature>
<dbReference type="InterPro" id="IPR037143">
    <property type="entry name" value="4-PPantetheinyl_Trfase_dom_sf"/>
</dbReference>
<name>A0A4Z0BID0_9BURK</name>
<comment type="caution">
    <text evidence="10">The sequence shown here is derived from an EMBL/GenBank/DDBJ whole genome shotgun (WGS) entry which is preliminary data.</text>
</comment>
<evidence type="ECO:0000256" key="5">
    <source>
        <dbReference type="ARBA" id="ARBA00022842"/>
    </source>
</evidence>
<dbReference type="SUPFAM" id="SSF56214">
    <property type="entry name" value="4'-phosphopantetheinyl transferase"/>
    <property type="match status" value="1"/>
</dbReference>
<sequence length="168" mass="18546">MVGKGEVTIAPRYWAVWRSEVKLHAEKLIHGLSFGLSETGPRASRIGIDLVHVPRIQESLREFGERFQSKLFTDAEVAYANESPAHRNERFAARFAAKEAAIKALSLSEAGVDWKDIEVVRRDDGSCELALQGKAREAADALRIHRVLVCLSHDGEYAAAMVAAMSDT</sequence>
<dbReference type="NCBIfam" id="TIGR00556">
    <property type="entry name" value="pantethn_trn"/>
    <property type="match status" value="1"/>
</dbReference>
<evidence type="ECO:0000256" key="1">
    <source>
        <dbReference type="ARBA" id="ARBA00022516"/>
    </source>
</evidence>
<dbReference type="GO" id="GO:0008897">
    <property type="term" value="F:holo-[acyl-carrier-protein] synthase activity"/>
    <property type="evidence" value="ECO:0007669"/>
    <property type="project" value="UniProtKB-UniRule"/>
</dbReference>
<keyword evidence="8" id="KW-0963">Cytoplasm</keyword>
<dbReference type="InterPro" id="IPR008278">
    <property type="entry name" value="4-PPantetheinyl_Trfase_dom"/>
</dbReference>
<evidence type="ECO:0000313" key="10">
    <source>
        <dbReference type="EMBL" id="TFY97658.1"/>
    </source>
</evidence>
<dbReference type="InterPro" id="IPR004568">
    <property type="entry name" value="Ppantetheine-prot_Trfase_dom"/>
</dbReference>
<evidence type="ECO:0000256" key="6">
    <source>
        <dbReference type="ARBA" id="ARBA00023098"/>
    </source>
</evidence>
<dbReference type="EMBL" id="SMLK01000007">
    <property type="protein sequence ID" value="TFY97658.1"/>
    <property type="molecule type" value="Genomic_DNA"/>
</dbReference>
<comment type="similarity">
    <text evidence="8">Belongs to the P-Pant transferase superfamily. AcpS family.</text>
</comment>
<evidence type="ECO:0000256" key="8">
    <source>
        <dbReference type="HAMAP-Rule" id="MF_00101"/>
    </source>
</evidence>
<evidence type="ECO:0000313" key="11">
    <source>
        <dbReference type="Proteomes" id="UP000297839"/>
    </source>
</evidence>
<dbReference type="AlphaFoldDB" id="A0A4Z0BID0"/>
<accession>A0A4Z0BID0</accession>
<protein>
    <recommendedName>
        <fullName evidence="8">Holo-[acyl-carrier-protein] synthase</fullName>
        <shortName evidence="8">Holo-ACP synthase</shortName>
        <ecNumber evidence="8">2.7.8.7</ecNumber>
    </recommendedName>
    <alternativeName>
        <fullName evidence="8">4'-phosphopantetheinyl transferase AcpS</fullName>
    </alternativeName>
</protein>
<keyword evidence="1 8" id="KW-0444">Lipid biosynthesis</keyword>
<evidence type="ECO:0000256" key="7">
    <source>
        <dbReference type="ARBA" id="ARBA00023160"/>
    </source>
</evidence>
<proteinExistence type="inferred from homology"/>
<dbReference type="Gene3D" id="3.90.470.20">
    <property type="entry name" value="4'-phosphopantetheinyl transferase domain"/>
    <property type="match status" value="1"/>
</dbReference>
<keyword evidence="11" id="KW-1185">Reference proteome</keyword>
<dbReference type="GO" id="GO:0005737">
    <property type="term" value="C:cytoplasm"/>
    <property type="evidence" value="ECO:0007669"/>
    <property type="project" value="UniProtKB-SubCell"/>
</dbReference>
<dbReference type="HAMAP" id="MF_00101">
    <property type="entry name" value="AcpS"/>
    <property type="match status" value="1"/>
</dbReference>
<dbReference type="Proteomes" id="UP000297839">
    <property type="component" value="Unassembled WGS sequence"/>
</dbReference>
<keyword evidence="7 8" id="KW-0275">Fatty acid biosynthesis</keyword>
<comment type="subcellular location">
    <subcellularLocation>
        <location evidence="8">Cytoplasm</location>
    </subcellularLocation>
</comment>
<dbReference type="NCBIfam" id="TIGR00516">
    <property type="entry name" value="acpS"/>
    <property type="match status" value="1"/>
</dbReference>
<dbReference type="Pfam" id="PF01648">
    <property type="entry name" value="ACPS"/>
    <property type="match status" value="1"/>
</dbReference>
<dbReference type="InterPro" id="IPR002582">
    <property type="entry name" value="ACPS"/>
</dbReference>
<keyword evidence="6 8" id="KW-0443">Lipid metabolism</keyword>
<keyword evidence="3 8" id="KW-0479">Metal-binding</keyword>
<keyword evidence="5 8" id="KW-0460">Magnesium</keyword>
<feature type="binding site" evidence="8">
    <location>
        <position position="49"/>
    </location>
    <ligand>
        <name>Mg(2+)</name>
        <dbReference type="ChEBI" id="CHEBI:18420"/>
    </ligand>
</feature>
<evidence type="ECO:0000256" key="4">
    <source>
        <dbReference type="ARBA" id="ARBA00022832"/>
    </source>
</evidence>
<comment type="cofactor">
    <cofactor evidence="8">
        <name>Mg(2+)</name>
        <dbReference type="ChEBI" id="CHEBI:18420"/>
    </cofactor>
</comment>